<dbReference type="EMBL" id="BRXU01000002">
    <property type="protein sequence ID" value="GLC49594.1"/>
    <property type="molecule type" value="Genomic_DNA"/>
</dbReference>
<proteinExistence type="predicted"/>
<keyword evidence="2" id="KW-1185">Reference proteome</keyword>
<evidence type="ECO:0000313" key="2">
    <source>
        <dbReference type="Proteomes" id="UP001165080"/>
    </source>
</evidence>
<name>A0A9W6BCK4_9CHLO</name>
<organism evidence="1 2">
    <name type="scientific">Pleodorina starrii</name>
    <dbReference type="NCBI Taxonomy" id="330485"/>
    <lineage>
        <taxon>Eukaryota</taxon>
        <taxon>Viridiplantae</taxon>
        <taxon>Chlorophyta</taxon>
        <taxon>core chlorophytes</taxon>
        <taxon>Chlorophyceae</taxon>
        <taxon>CS clade</taxon>
        <taxon>Chlamydomonadales</taxon>
        <taxon>Volvocaceae</taxon>
        <taxon>Pleodorina</taxon>
    </lineage>
</organism>
<reference evidence="1 2" key="1">
    <citation type="journal article" date="2023" name="Commun. Biol.">
        <title>Reorganization of the ancestral sex-determining regions during the evolution of trioecy in Pleodorina starrii.</title>
        <authorList>
            <person name="Takahashi K."/>
            <person name="Suzuki S."/>
            <person name="Kawai-Toyooka H."/>
            <person name="Yamamoto K."/>
            <person name="Hamaji T."/>
            <person name="Ootsuki R."/>
            <person name="Yamaguchi H."/>
            <person name="Kawachi M."/>
            <person name="Higashiyama T."/>
            <person name="Nozaki H."/>
        </authorList>
    </citation>
    <scope>NUCLEOTIDE SEQUENCE [LARGE SCALE GENOMIC DNA]</scope>
    <source>
        <strain evidence="1 2">NIES-4479</strain>
    </source>
</reference>
<gene>
    <name evidence="1" type="primary">PLESTBF000132</name>
    <name evidence="1" type="ORF">PLESTB_000262500</name>
</gene>
<dbReference type="Proteomes" id="UP001165080">
    <property type="component" value="Unassembled WGS sequence"/>
</dbReference>
<comment type="caution">
    <text evidence="1">The sequence shown here is derived from an EMBL/GenBank/DDBJ whole genome shotgun (WGS) entry which is preliminary data.</text>
</comment>
<protein>
    <submittedName>
        <fullName evidence="1">Uncharacterized protein</fullName>
    </submittedName>
</protein>
<evidence type="ECO:0000313" key="1">
    <source>
        <dbReference type="EMBL" id="GLC49594.1"/>
    </source>
</evidence>
<dbReference type="AlphaFoldDB" id="A0A9W6BCK4"/>
<accession>A0A9W6BCK4</accession>
<sequence>MLDSPLYNAGLRVEDIAFELQSEGRNDDAVNLILVAQAEWRAVAAAAGRMPKLCSLHVPARAEAADLASLTTLTHLVVGGIVASEQQDMQQGSTAPTPVYELPPRLKQLSVYAPLSMHVAAALRRSPAADGAADTPPLVCWQAPPGAHASSSSDRPSWALCFLDSDMPDAMSSRLTTEALAAVPQAARNLKGLFRRHADSGTERGMRLEVRGPGSVEALHPPVPTLTAVEAGAAVAGGGGNDTHCGSWLRELMEELRPDSLKLWGFDLPPLDMLGMARCMGGLKVLQLFGCSYYYLSSLPLLRGLAALEQLSMRTEDWTEVERNGCEFDDTRLIEGVFLKLLLPAVLTGRWADEEEAHDTSTAAAVHCCYAAVPLPRLVRITVFCTEELHEETVRDGLVAVRAELWRWRPQGPELKVELYQPDNDNDNI</sequence>